<dbReference type="RefSeq" id="WP_370595251.1">
    <property type="nucleotide sequence ID" value="NZ_JALBUR010000001.1"/>
</dbReference>
<organism evidence="3 4">
    <name type="scientific">Grylomicrobium aquisgranensis</name>
    <dbReference type="NCBI Taxonomy" id="2926318"/>
    <lineage>
        <taxon>Bacteria</taxon>
        <taxon>Bacillati</taxon>
        <taxon>Bacillota</taxon>
        <taxon>Erysipelotrichia</taxon>
        <taxon>Erysipelotrichales</taxon>
        <taxon>Erysipelotrichaceae</taxon>
        <taxon>Grylomicrobium</taxon>
    </lineage>
</organism>
<dbReference type="AlphaFoldDB" id="A0AB35U0Y5"/>
<keyword evidence="2" id="KW-0812">Transmembrane</keyword>
<feature type="transmembrane region" description="Helical" evidence="2">
    <location>
        <begin position="149"/>
        <end position="175"/>
    </location>
</feature>
<comment type="caution">
    <text evidence="3">The sequence shown here is derived from an EMBL/GenBank/DDBJ whole genome shotgun (WGS) entry which is preliminary data.</text>
</comment>
<feature type="region of interest" description="Disordered" evidence="1">
    <location>
        <begin position="183"/>
        <end position="202"/>
    </location>
</feature>
<feature type="transmembrane region" description="Helical" evidence="2">
    <location>
        <begin position="75"/>
        <end position="91"/>
    </location>
</feature>
<protein>
    <submittedName>
        <fullName evidence="3">Uncharacterized protein</fullName>
    </submittedName>
</protein>
<keyword evidence="2" id="KW-1133">Transmembrane helix</keyword>
<feature type="compositionally biased region" description="Basic residues" evidence="1">
    <location>
        <begin position="190"/>
        <end position="202"/>
    </location>
</feature>
<evidence type="ECO:0000256" key="2">
    <source>
        <dbReference type="SAM" id="Phobius"/>
    </source>
</evidence>
<accession>A0AB35U0Y5</accession>
<evidence type="ECO:0000313" key="4">
    <source>
        <dbReference type="Proteomes" id="UP001286174"/>
    </source>
</evidence>
<proteinExistence type="predicted"/>
<feature type="transmembrane region" description="Helical" evidence="2">
    <location>
        <begin position="97"/>
        <end position="112"/>
    </location>
</feature>
<feature type="transmembrane region" description="Helical" evidence="2">
    <location>
        <begin position="7"/>
        <end position="25"/>
    </location>
</feature>
<feature type="transmembrane region" description="Helical" evidence="2">
    <location>
        <begin position="124"/>
        <end position="143"/>
    </location>
</feature>
<dbReference type="Proteomes" id="UP001286174">
    <property type="component" value="Unassembled WGS sequence"/>
</dbReference>
<reference evidence="3 4" key="1">
    <citation type="submission" date="2022-03" db="EMBL/GenBank/DDBJ databases">
        <title>Novel taxa within the pig intestine.</title>
        <authorList>
            <person name="Wylensek D."/>
            <person name="Bishof K."/>
            <person name="Afrizal A."/>
            <person name="Clavel T."/>
        </authorList>
    </citation>
    <scope>NUCLEOTIDE SEQUENCE [LARGE SCALE GENOMIC DNA]</scope>
    <source>
        <strain evidence="3 4">CLA-KB-P133</strain>
    </source>
</reference>
<sequence>MSNAFMGGVFGVIGILLYIAAPFLSEEKRAYQSRLLAEALFALMFFYQSAFAGTVYFLMMLASALLQKQIEHNKWVSICYGIAACVLTILFNNRGTAGIVLALSLLLVFLPINEDKMLTTSSYIDLLIALAQLYYTIAVRAWAGTAFSILEMIMAIAGLVSAVHLVRGGGLAAAAKEQRDYLQKKEAQKKQRKAASKAKKIH</sequence>
<dbReference type="EMBL" id="JALBUR010000001">
    <property type="protein sequence ID" value="MDX8418554.1"/>
    <property type="molecule type" value="Genomic_DNA"/>
</dbReference>
<keyword evidence="2" id="KW-0472">Membrane</keyword>
<feature type="transmembrane region" description="Helical" evidence="2">
    <location>
        <begin position="45"/>
        <end position="66"/>
    </location>
</feature>
<evidence type="ECO:0000313" key="3">
    <source>
        <dbReference type="EMBL" id="MDX8418554.1"/>
    </source>
</evidence>
<evidence type="ECO:0000256" key="1">
    <source>
        <dbReference type="SAM" id="MobiDB-lite"/>
    </source>
</evidence>
<gene>
    <name evidence="3" type="ORF">MOZ60_00435</name>
</gene>
<keyword evidence="4" id="KW-1185">Reference proteome</keyword>
<name>A0AB35U0Y5_9FIRM</name>